<feature type="transmembrane region" description="Helical" evidence="6">
    <location>
        <begin position="149"/>
        <end position="172"/>
    </location>
</feature>
<keyword evidence="2" id="KW-1003">Cell membrane</keyword>
<evidence type="ECO:0000256" key="3">
    <source>
        <dbReference type="ARBA" id="ARBA00022692"/>
    </source>
</evidence>
<sequence>MRNFIKNSKYKDLTKNTLLFTLSNFGTKIISFLLVPLYTYVLSTSDYGTADLMTTTVSLLLPVFTFNIQDAVLRFCLDKEYYSEQVISVSVKTISINTCFLGILLYLLKFLGVLAIEDKYLAFLFISFAVAAFFNSIQMYLKATERVEVIVVSSLLTTLLNCILNMLLLLYLKIGVNGYLIAQAVSSLAGVVYCVLRTSIIHTLKIRFDFVLLKTMLLYSTPLIFNSLAWWLNNASDRYILSYFCGAGSNGIYSVSYKIPTILSTLQGVFYNAWSVSAIKEFDSQDKDGFVGNIYHLYCGISILGCSVILLFNNVIAGILYSNDFYKAWKYVPLLMIGTVFNGISLFEGCLYTAVKRTKSVSKTTMAGALVNTCLNFLLIPVWGTMGAAFATFVGYFVVWLVRTLDLRNIIMMKVKWSKQIVSIILLILQCFLASLGRYAFIQAAILIVLCQIQYSLIRKGNPQ</sequence>
<keyword evidence="5 6" id="KW-0472">Membrane</keyword>
<keyword evidence="4 6" id="KW-1133">Transmembrane helix</keyword>
<dbReference type="Proteomes" id="UP000460412">
    <property type="component" value="Unassembled WGS sequence"/>
</dbReference>
<evidence type="ECO:0000256" key="4">
    <source>
        <dbReference type="ARBA" id="ARBA00022989"/>
    </source>
</evidence>
<accession>A0A7X3MHD6</accession>
<feature type="transmembrane region" description="Helical" evidence="6">
    <location>
        <begin position="59"/>
        <end position="77"/>
    </location>
</feature>
<feature type="transmembrane region" description="Helical" evidence="6">
    <location>
        <begin position="295"/>
        <end position="319"/>
    </location>
</feature>
<keyword evidence="3 6" id="KW-0812">Transmembrane</keyword>
<feature type="transmembrane region" description="Helical" evidence="6">
    <location>
        <begin position="331"/>
        <end position="352"/>
    </location>
</feature>
<feature type="transmembrane region" description="Helical" evidence="6">
    <location>
        <begin position="208"/>
        <end position="232"/>
    </location>
</feature>
<protein>
    <submittedName>
        <fullName evidence="7">Oligosaccharide flippase family protein</fullName>
    </submittedName>
</protein>
<comment type="caution">
    <text evidence="7">The sequence shown here is derived from an EMBL/GenBank/DDBJ whole genome shotgun (WGS) entry which is preliminary data.</text>
</comment>
<keyword evidence="8" id="KW-1185">Reference proteome</keyword>
<dbReference type="Pfam" id="PF01943">
    <property type="entry name" value="Polysacc_synt"/>
    <property type="match status" value="1"/>
</dbReference>
<feature type="transmembrane region" description="Helical" evidence="6">
    <location>
        <begin position="89"/>
        <end position="108"/>
    </location>
</feature>
<dbReference type="InterPro" id="IPR002797">
    <property type="entry name" value="Polysacc_synth"/>
</dbReference>
<dbReference type="EMBL" id="WUQX01000001">
    <property type="protein sequence ID" value="MXP76444.1"/>
    <property type="molecule type" value="Genomic_DNA"/>
</dbReference>
<evidence type="ECO:0000256" key="6">
    <source>
        <dbReference type="SAM" id="Phobius"/>
    </source>
</evidence>
<dbReference type="PANTHER" id="PTHR30250:SF11">
    <property type="entry name" value="O-ANTIGEN TRANSPORTER-RELATED"/>
    <property type="match status" value="1"/>
</dbReference>
<feature type="transmembrane region" description="Helical" evidence="6">
    <location>
        <begin position="417"/>
        <end position="435"/>
    </location>
</feature>
<reference evidence="7 8" key="1">
    <citation type="submission" date="2019-12" db="EMBL/GenBank/DDBJ databases">
        <title>Sporaefaciens musculi gen. nov., sp. nov., a novel bacterium isolated from the caecum of an obese mouse.</title>
        <authorList>
            <person name="Rasmussen T.S."/>
            <person name="Streidl T."/>
            <person name="Hitch T.C.A."/>
            <person name="Wortmann E."/>
            <person name="Deptula P."/>
            <person name="Hansen M."/>
            <person name="Nielsen D.S."/>
            <person name="Clavel T."/>
            <person name="Vogensen F.K."/>
        </authorList>
    </citation>
    <scope>NUCLEOTIDE SEQUENCE [LARGE SCALE GENOMIC DNA]</scope>
    <source>
        <strain evidence="7 8">WCA-9-b2</strain>
    </source>
</reference>
<evidence type="ECO:0000313" key="7">
    <source>
        <dbReference type="EMBL" id="MXP76444.1"/>
    </source>
</evidence>
<evidence type="ECO:0000256" key="5">
    <source>
        <dbReference type="ARBA" id="ARBA00023136"/>
    </source>
</evidence>
<dbReference type="AlphaFoldDB" id="A0A7X3MHD6"/>
<comment type="subcellular location">
    <subcellularLocation>
        <location evidence="1">Cell membrane</location>
        <topology evidence="1">Multi-pass membrane protein</topology>
    </subcellularLocation>
</comment>
<name>A0A7X3MHD6_9FIRM</name>
<feature type="transmembrane region" description="Helical" evidence="6">
    <location>
        <begin position="178"/>
        <end position="196"/>
    </location>
</feature>
<feature type="transmembrane region" description="Helical" evidence="6">
    <location>
        <begin position="120"/>
        <end position="137"/>
    </location>
</feature>
<evidence type="ECO:0000313" key="8">
    <source>
        <dbReference type="Proteomes" id="UP000460412"/>
    </source>
</evidence>
<organism evidence="7 8">
    <name type="scientific">Sporofaciens musculi</name>
    <dbReference type="NCBI Taxonomy" id="2681861"/>
    <lineage>
        <taxon>Bacteria</taxon>
        <taxon>Bacillati</taxon>
        <taxon>Bacillota</taxon>
        <taxon>Clostridia</taxon>
        <taxon>Lachnospirales</taxon>
        <taxon>Lachnospiraceae</taxon>
        <taxon>Sporofaciens</taxon>
    </lineage>
</organism>
<proteinExistence type="predicted"/>
<feature type="transmembrane region" description="Helical" evidence="6">
    <location>
        <begin position="20"/>
        <end position="39"/>
    </location>
</feature>
<dbReference type="InterPro" id="IPR050833">
    <property type="entry name" value="Poly_Biosynth_Transport"/>
</dbReference>
<evidence type="ECO:0000256" key="1">
    <source>
        <dbReference type="ARBA" id="ARBA00004651"/>
    </source>
</evidence>
<dbReference type="PANTHER" id="PTHR30250">
    <property type="entry name" value="PST FAMILY PREDICTED COLANIC ACID TRANSPORTER"/>
    <property type="match status" value="1"/>
</dbReference>
<feature type="transmembrane region" description="Helical" evidence="6">
    <location>
        <begin position="252"/>
        <end position="274"/>
    </location>
</feature>
<gene>
    <name evidence="7" type="ORF">GN277_13880</name>
</gene>
<dbReference type="GO" id="GO:0005886">
    <property type="term" value="C:plasma membrane"/>
    <property type="evidence" value="ECO:0007669"/>
    <property type="project" value="UniProtKB-SubCell"/>
</dbReference>
<dbReference type="RefSeq" id="WP_159751580.1">
    <property type="nucleotide sequence ID" value="NZ_WUQX01000001.1"/>
</dbReference>
<evidence type="ECO:0000256" key="2">
    <source>
        <dbReference type="ARBA" id="ARBA00022475"/>
    </source>
</evidence>